<dbReference type="CDD" id="cd04301">
    <property type="entry name" value="NAT_SF"/>
    <property type="match status" value="1"/>
</dbReference>
<dbReference type="GO" id="GO:0016747">
    <property type="term" value="F:acyltransferase activity, transferring groups other than amino-acyl groups"/>
    <property type="evidence" value="ECO:0007669"/>
    <property type="project" value="InterPro"/>
</dbReference>
<dbReference type="InterPro" id="IPR016181">
    <property type="entry name" value="Acyl_CoA_acyltransferase"/>
</dbReference>
<dbReference type="Pfam" id="PF00583">
    <property type="entry name" value="Acetyltransf_1"/>
    <property type="match status" value="1"/>
</dbReference>
<sequence>MSKPALSFADATDDDVDAIVALWTRCGLTRPWNDPHADIALARRGPNAAVLVARDGQDIVASVMVGHDGHRGWFYYLSVDPAHQGCGFGRAITHAAEQWLAARGVQKAMLLVRADNTAVHDFYRALGYTDQPRTVFAKWLDGRDPTP</sequence>
<accession>A0A346A2N0</accession>
<dbReference type="EMBL" id="CP031417">
    <property type="protein sequence ID" value="AXK83427.1"/>
    <property type="molecule type" value="Genomic_DNA"/>
</dbReference>
<keyword evidence="2" id="KW-0012">Acyltransferase</keyword>
<gene>
    <name evidence="4" type="ORF">DW352_24620</name>
</gene>
<evidence type="ECO:0000256" key="2">
    <source>
        <dbReference type="ARBA" id="ARBA00023315"/>
    </source>
</evidence>
<keyword evidence="1 4" id="KW-0808">Transferase</keyword>
<evidence type="ECO:0000313" key="5">
    <source>
        <dbReference type="Proteomes" id="UP000254889"/>
    </source>
</evidence>
<dbReference type="SUPFAM" id="SSF55729">
    <property type="entry name" value="Acyl-CoA N-acyltransferases (Nat)"/>
    <property type="match status" value="1"/>
</dbReference>
<keyword evidence="5" id="KW-1185">Reference proteome</keyword>
<dbReference type="InterPro" id="IPR050832">
    <property type="entry name" value="Bact_Acetyltransf"/>
</dbReference>
<dbReference type="KEGG" id="ptaw:DW352_24620"/>
<evidence type="ECO:0000313" key="4">
    <source>
        <dbReference type="EMBL" id="AXK83427.1"/>
    </source>
</evidence>
<dbReference type="Proteomes" id="UP000254889">
    <property type="component" value="Chromosome"/>
</dbReference>
<dbReference type="AlphaFoldDB" id="A0A346A2N0"/>
<feature type="domain" description="N-acetyltransferase" evidence="3">
    <location>
        <begin position="6"/>
        <end position="147"/>
    </location>
</feature>
<dbReference type="InterPro" id="IPR000182">
    <property type="entry name" value="GNAT_dom"/>
</dbReference>
<evidence type="ECO:0000259" key="3">
    <source>
        <dbReference type="PROSITE" id="PS51186"/>
    </source>
</evidence>
<reference evidence="4 5" key="1">
    <citation type="submission" date="2018-07" db="EMBL/GenBank/DDBJ databases">
        <authorList>
            <person name="Quirk P.G."/>
            <person name="Krulwich T.A."/>
        </authorList>
    </citation>
    <scope>NUCLEOTIDE SEQUENCE [LARGE SCALE GENOMIC DNA]</scope>
    <source>
        <strain evidence="4 5">CC-BB4</strain>
    </source>
</reference>
<dbReference type="RefSeq" id="WP_115693806.1">
    <property type="nucleotide sequence ID" value="NZ_CP031417.1"/>
</dbReference>
<protein>
    <submittedName>
        <fullName evidence="4">GNAT family acetyltransferase</fullName>
    </submittedName>
</protein>
<dbReference type="OrthoDB" id="1821130at2"/>
<name>A0A346A2N0_9HYPH</name>
<dbReference type="Gene3D" id="3.40.630.30">
    <property type="match status" value="1"/>
</dbReference>
<dbReference type="PROSITE" id="PS51186">
    <property type="entry name" value="GNAT"/>
    <property type="match status" value="1"/>
</dbReference>
<organism evidence="4 5">
    <name type="scientific">Pseudolabrys taiwanensis</name>
    <dbReference type="NCBI Taxonomy" id="331696"/>
    <lineage>
        <taxon>Bacteria</taxon>
        <taxon>Pseudomonadati</taxon>
        <taxon>Pseudomonadota</taxon>
        <taxon>Alphaproteobacteria</taxon>
        <taxon>Hyphomicrobiales</taxon>
        <taxon>Xanthobacteraceae</taxon>
        <taxon>Pseudolabrys</taxon>
    </lineage>
</organism>
<proteinExistence type="predicted"/>
<evidence type="ECO:0000256" key="1">
    <source>
        <dbReference type="ARBA" id="ARBA00022679"/>
    </source>
</evidence>
<dbReference type="PANTHER" id="PTHR43877">
    <property type="entry name" value="AMINOALKYLPHOSPHONATE N-ACETYLTRANSFERASE-RELATED-RELATED"/>
    <property type="match status" value="1"/>
</dbReference>
<dbReference type="NCBIfam" id="NF002959">
    <property type="entry name" value="PRK03624.1"/>
    <property type="match status" value="1"/>
</dbReference>